<evidence type="ECO:0000313" key="2">
    <source>
        <dbReference type="Proteomes" id="UP001279734"/>
    </source>
</evidence>
<dbReference type="InterPro" id="IPR008547">
    <property type="entry name" value="DUF829_TMEM53"/>
</dbReference>
<dbReference type="PANTHER" id="PTHR12265">
    <property type="entry name" value="TRANSMEMBRANE PROTEIN 53"/>
    <property type="match status" value="1"/>
</dbReference>
<dbReference type="Pfam" id="PF05705">
    <property type="entry name" value="DUF829"/>
    <property type="match status" value="1"/>
</dbReference>
<name>A0AAD3T5Y4_NEPGR</name>
<organism evidence="1 2">
    <name type="scientific">Nepenthes gracilis</name>
    <name type="common">Slender pitcher plant</name>
    <dbReference type="NCBI Taxonomy" id="150966"/>
    <lineage>
        <taxon>Eukaryota</taxon>
        <taxon>Viridiplantae</taxon>
        <taxon>Streptophyta</taxon>
        <taxon>Embryophyta</taxon>
        <taxon>Tracheophyta</taxon>
        <taxon>Spermatophyta</taxon>
        <taxon>Magnoliopsida</taxon>
        <taxon>eudicotyledons</taxon>
        <taxon>Gunneridae</taxon>
        <taxon>Pentapetalae</taxon>
        <taxon>Caryophyllales</taxon>
        <taxon>Nepenthaceae</taxon>
        <taxon>Nepenthes</taxon>
    </lineage>
</organism>
<comment type="caution">
    <text evidence="1">The sequence shown here is derived from an EMBL/GenBank/DDBJ whole genome shotgun (WGS) entry which is preliminary data.</text>
</comment>
<proteinExistence type="predicted"/>
<reference evidence="1" key="1">
    <citation type="submission" date="2023-05" db="EMBL/GenBank/DDBJ databases">
        <title>Nepenthes gracilis genome sequencing.</title>
        <authorList>
            <person name="Fukushima K."/>
        </authorList>
    </citation>
    <scope>NUCLEOTIDE SEQUENCE</scope>
    <source>
        <strain evidence="1">SING2019-196</strain>
    </source>
</reference>
<evidence type="ECO:0000313" key="1">
    <source>
        <dbReference type="EMBL" id="GMH24035.1"/>
    </source>
</evidence>
<dbReference type="AlphaFoldDB" id="A0AAD3T5Y4"/>
<sequence length="395" mass="43879">MEASLGFFNPLNLNRPISSTVFTKTHSLRYLTGINLPYRSPPPPLLLHVHRSRKISLSPLSVITAISRTTAHSSFLSFPNSYPLGFPLSHSSSCSKPDHFNNMNRLNTCLNDGGSIIWYGASKPINGDGASALGERDCLVTAVLLGWLGAEPKHLKRYAEIYTSKGMSAVTFAVSVRNLLRFDLGRSVQNRISELMNQLALWLMKPDSDGRERCLIFHVFSNTGWLAYGAILSRLQDKPDLLKKIRGCIVDSGGAPELNPQIWAAGFGAALLKKRNQAVNASVEGGELDVNGPKMMENMISTIEILLLLFLEAAFSFILKLPDVNRRLTKILLVLSENQPYCPQLYLYSTADKIIPFRSVELFMEEQRRAGRMIYLIGGIGSILPQNLRLECLNN</sequence>
<evidence type="ECO:0008006" key="3">
    <source>
        <dbReference type="Google" id="ProtNLM"/>
    </source>
</evidence>
<protein>
    <recommendedName>
        <fullName evidence="3">Transmembrane protein 53</fullName>
    </recommendedName>
</protein>
<dbReference type="EMBL" id="BSYO01000027">
    <property type="protein sequence ID" value="GMH24035.1"/>
    <property type="molecule type" value="Genomic_DNA"/>
</dbReference>
<dbReference type="Proteomes" id="UP001279734">
    <property type="component" value="Unassembled WGS sequence"/>
</dbReference>
<dbReference type="PANTHER" id="PTHR12265:SF11">
    <property type="entry name" value="ALPHA_BETA-HYDROLASES SUPERFAMILY PROTEIN"/>
    <property type="match status" value="1"/>
</dbReference>
<gene>
    <name evidence="1" type="ORF">Nepgr_025878</name>
</gene>
<accession>A0AAD3T5Y4</accession>
<keyword evidence="2" id="KW-1185">Reference proteome</keyword>